<gene>
    <name evidence="8" type="ORF">UV20_C0007G0028</name>
</gene>
<dbReference type="SUPFAM" id="SSF102114">
    <property type="entry name" value="Radical SAM enzymes"/>
    <property type="match status" value="1"/>
</dbReference>
<evidence type="ECO:0000259" key="7">
    <source>
        <dbReference type="PROSITE" id="PS51918"/>
    </source>
</evidence>
<dbReference type="SFLD" id="SFLDG01123">
    <property type="entry name" value="methyltransferase_(Class_B)"/>
    <property type="match status" value="1"/>
</dbReference>
<accession>A0A0G1CDC8</accession>
<evidence type="ECO:0000256" key="3">
    <source>
        <dbReference type="ARBA" id="ARBA00022723"/>
    </source>
</evidence>
<proteinExistence type="predicted"/>
<dbReference type="EMBL" id="LCDO01000007">
    <property type="protein sequence ID" value="KKS56691.1"/>
    <property type="molecule type" value="Genomic_DNA"/>
</dbReference>
<name>A0A0G1CDC8_9BACT</name>
<keyword evidence="2" id="KW-0949">S-adenosyl-L-methionine</keyword>
<feature type="domain" description="B12-binding" evidence="6">
    <location>
        <begin position="23"/>
        <end position="154"/>
    </location>
</feature>
<dbReference type="Pfam" id="PF04055">
    <property type="entry name" value="Radical_SAM"/>
    <property type="match status" value="1"/>
</dbReference>
<dbReference type="InterPro" id="IPR058240">
    <property type="entry name" value="rSAM_sf"/>
</dbReference>
<dbReference type="PROSITE" id="PS51332">
    <property type="entry name" value="B12_BINDING"/>
    <property type="match status" value="1"/>
</dbReference>
<dbReference type="GO" id="GO:0003824">
    <property type="term" value="F:catalytic activity"/>
    <property type="evidence" value="ECO:0007669"/>
    <property type="project" value="InterPro"/>
</dbReference>
<evidence type="ECO:0000256" key="4">
    <source>
        <dbReference type="ARBA" id="ARBA00023004"/>
    </source>
</evidence>
<dbReference type="Pfam" id="PF02310">
    <property type="entry name" value="B12-binding"/>
    <property type="match status" value="1"/>
</dbReference>
<comment type="caution">
    <text evidence="8">The sequence shown here is derived from an EMBL/GenBank/DDBJ whole genome shotgun (WGS) entry which is preliminary data.</text>
</comment>
<dbReference type="GO" id="GO:0046872">
    <property type="term" value="F:metal ion binding"/>
    <property type="evidence" value="ECO:0007669"/>
    <property type="project" value="UniProtKB-KW"/>
</dbReference>
<keyword evidence="4" id="KW-0408">Iron</keyword>
<dbReference type="InterPro" id="IPR051198">
    <property type="entry name" value="BchE-like"/>
</dbReference>
<dbReference type="Gene3D" id="3.40.50.280">
    <property type="entry name" value="Cobalamin-binding domain"/>
    <property type="match status" value="1"/>
</dbReference>
<evidence type="ECO:0000313" key="8">
    <source>
        <dbReference type="EMBL" id="KKS56691.1"/>
    </source>
</evidence>
<feature type="domain" description="Radical SAM core" evidence="7">
    <location>
        <begin position="199"/>
        <end position="425"/>
    </location>
</feature>
<dbReference type="GO" id="GO:0031419">
    <property type="term" value="F:cobalamin binding"/>
    <property type="evidence" value="ECO:0007669"/>
    <property type="project" value="InterPro"/>
</dbReference>
<dbReference type="SMART" id="SM00729">
    <property type="entry name" value="Elp3"/>
    <property type="match status" value="1"/>
</dbReference>
<protein>
    <submittedName>
        <fullName evidence="8">Radical SAM domain protein</fullName>
    </submittedName>
</protein>
<dbReference type="PANTHER" id="PTHR43409">
    <property type="entry name" value="ANAEROBIC MAGNESIUM-PROTOPORPHYRIN IX MONOMETHYL ESTER CYCLASE-RELATED"/>
    <property type="match status" value="1"/>
</dbReference>
<evidence type="ECO:0000256" key="1">
    <source>
        <dbReference type="ARBA" id="ARBA00001966"/>
    </source>
</evidence>
<dbReference type="PROSITE" id="PS51918">
    <property type="entry name" value="RADICAL_SAM"/>
    <property type="match status" value="1"/>
</dbReference>
<dbReference type="Proteomes" id="UP000034837">
    <property type="component" value="Unassembled WGS sequence"/>
</dbReference>
<dbReference type="GO" id="GO:0005829">
    <property type="term" value="C:cytosol"/>
    <property type="evidence" value="ECO:0007669"/>
    <property type="project" value="TreeGrafter"/>
</dbReference>
<reference evidence="8 9" key="1">
    <citation type="journal article" date="2015" name="Nature">
        <title>rRNA introns, odd ribosomes, and small enigmatic genomes across a large radiation of phyla.</title>
        <authorList>
            <person name="Brown C.T."/>
            <person name="Hug L.A."/>
            <person name="Thomas B.C."/>
            <person name="Sharon I."/>
            <person name="Castelle C.J."/>
            <person name="Singh A."/>
            <person name="Wilkins M.J."/>
            <person name="Williams K.H."/>
            <person name="Banfield J.F."/>
        </authorList>
    </citation>
    <scope>NUCLEOTIDE SEQUENCE [LARGE SCALE GENOMIC DNA]</scope>
</reference>
<sequence length="480" mass="55186">MKKILFVNPPTPEKGIMVIRDLDRSGRKTREKTIWPQTNLAYLAAVMKNEGFEVEIMDCIADKIYWDKFEKIIEIKKPDYILFNSISSTISNDMKTAATAQKNGAKSIAVGSHVTALPKKSMEKFPYLDFVIMGEAEETLKELVISIEEKKDFAGVLGIAWRKNGEVLVNDKRPLIKNLDDLPIPLHELLPIKKYNLPFVGSRFTFVTESRGCPYRCIFCRSPIAWNRIFRTRSSDSIFKELEYLQKIGVKNILFHSDTFTVNKNVVIELCKKIIDGGLKIRWMCNSRVDTIDKEMLFWMKKASCKMIMYGIESGSQKVLDMSKKDITVGKIVETMKATKYAGIKIWGYFIIGLPGENWSTVEETIKLAKRLPLTLANFAVAAPYPGTEFNDLAANTGWLLSDNWEDYDQNYSAVVNYPDFSSKDIVNAMKKAYKKFYFRPKAVFSLISGIRHPRDIIIWLDVIFSHLKWIVFYKNKKKN</sequence>
<evidence type="ECO:0000256" key="5">
    <source>
        <dbReference type="ARBA" id="ARBA00023014"/>
    </source>
</evidence>
<dbReference type="SFLD" id="SFLDS00029">
    <property type="entry name" value="Radical_SAM"/>
    <property type="match status" value="1"/>
</dbReference>
<dbReference type="PANTHER" id="PTHR43409:SF16">
    <property type="entry name" value="SLR0320 PROTEIN"/>
    <property type="match status" value="1"/>
</dbReference>
<organism evidence="8 9">
    <name type="scientific">Candidatus Magasanikbacteria bacterium GW2011_GWA2_42_32</name>
    <dbReference type="NCBI Taxonomy" id="1619039"/>
    <lineage>
        <taxon>Bacteria</taxon>
        <taxon>Candidatus Magasanikiibacteriota</taxon>
    </lineage>
</organism>
<evidence type="ECO:0000259" key="6">
    <source>
        <dbReference type="PROSITE" id="PS51332"/>
    </source>
</evidence>
<dbReference type="AlphaFoldDB" id="A0A0G1CDC8"/>
<dbReference type="InterPro" id="IPR006158">
    <property type="entry name" value="Cobalamin-bd"/>
</dbReference>
<dbReference type="InterPro" id="IPR007197">
    <property type="entry name" value="rSAM"/>
</dbReference>
<dbReference type="InterPro" id="IPR006638">
    <property type="entry name" value="Elp3/MiaA/NifB-like_rSAM"/>
</dbReference>
<keyword evidence="5" id="KW-0411">Iron-sulfur</keyword>
<dbReference type="CDD" id="cd01335">
    <property type="entry name" value="Radical_SAM"/>
    <property type="match status" value="1"/>
</dbReference>
<evidence type="ECO:0000256" key="2">
    <source>
        <dbReference type="ARBA" id="ARBA00022691"/>
    </source>
</evidence>
<evidence type="ECO:0000313" key="9">
    <source>
        <dbReference type="Proteomes" id="UP000034837"/>
    </source>
</evidence>
<dbReference type="Gene3D" id="3.80.30.20">
    <property type="entry name" value="tm_1862 like domain"/>
    <property type="match status" value="1"/>
</dbReference>
<dbReference type="InterPro" id="IPR023404">
    <property type="entry name" value="rSAM_horseshoe"/>
</dbReference>
<dbReference type="SFLD" id="SFLDG01082">
    <property type="entry name" value="B12-binding_domain_containing"/>
    <property type="match status" value="1"/>
</dbReference>
<keyword evidence="3" id="KW-0479">Metal-binding</keyword>
<comment type="cofactor">
    <cofactor evidence="1">
        <name>[4Fe-4S] cluster</name>
        <dbReference type="ChEBI" id="CHEBI:49883"/>
    </cofactor>
</comment>
<dbReference type="GO" id="GO:0051539">
    <property type="term" value="F:4 iron, 4 sulfur cluster binding"/>
    <property type="evidence" value="ECO:0007669"/>
    <property type="project" value="UniProtKB-KW"/>
</dbReference>
<dbReference type="InterPro" id="IPR034466">
    <property type="entry name" value="Methyltransferase_Class_B"/>
</dbReference>
<dbReference type="CDD" id="cd02068">
    <property type="entry name" value="radical_SAM_B12_BD"/>
    <property type="match status" value="1"/>
</dbReference>